<evidence type="ECO:0000313" key="2">
    <source>
        <dbReference type="Proteomes" id="UP000054477"/>
    </source>
</evidence>
<dbReference type="EMBL" id="KN838860">
    <property type="protein sequence ID" value="KIJ93183.1"/>
    <property type="molecule type" value="Genomic_DNA"/>
</dbReference>
<feature type="non-terminal residue" evidence="1">
    <location>
        <position position="128"/>
    </location>
</feature>
<reference evidence="1 2" key="1">
    <citation type="submission" date="2014-04" db="EMBL/GenBank/DDBJ databases">
        <authorList>
            <consortium name="DOE Joint Genome Institute"/>
            <person name="Kuo A."/>
            <person name="Kohler A."/>
            <person name="Nagy L.G."/>
            <person name="Floudas D."/>
            <person name="Copeland A."/>
            <person name="Barry K.W."/>
            <person name="Cichocki N."/>
            <person name="Veneault-Fourrey C."/>
            <person name="LaButti K."/>
            <person name="Lindquist E.A."/>
            <person name="Lipzen A."/>
            <person name="Lundell T."/>
            <person name="Morin E."/>
            <person name="Murat C."/>
            <person name="Sun H."/>
            <person name="Tunlid A."/>
            <person name="Henrissat B."/>
            <person name="Grigoriev I.V."/>
            <person name="Hibbett D.S."/>
            <person name="Martin F."/>
            <person name="Nordberg H.P."/>
            <person name="Cantor M.N."/>
            <person name="Hua S.X."/>
        </authorList>
    </citation>
    <scope>NUCLEOTIDE SEQUENCE [LARGE SCALE GENOMIC DNA]</scope>
    <source>
        <strain evidence="1 2">LaAM-08-1</strain>
    </source>
</reference>
<dbReference type="InterPro" id="IPR009057">
    <property type="entry name" value="Homeodomain-like_sf"/>
</dbReference>
<reference evidence="2" key="2">
    <citation type="submission" date="2015-01" db="EMBL/GenBank/DDBJ databases">
        <title>Evolutionary Origins and Diversification of the Mycorrhizal Mutualists.</title>
        <authorList>
            <consortium name="DOE Joint Genome Institute"/>
            <consortium name="Mycorrhizal Genomics Consortium"/>
            <person name="Kohler A."/>
            <person name="Kuo A."/>
            <person name="Nagy L.G."/>
            <person name="Floudas D."/>
            <person name="Copeland A."/>
            <person name="Barry K.W."/>
            <person name="Cichocki N."/>
            <person name="Veneault-Fourrey C."/>
            <person name="LaButti K."/>
            <person name="Lindquist E.A."/>
            <person name="Lipzen A."/>
            <person name="Lundell T."/>
            <person name="Morin E."/>
            <person name="Murat C."/>
            <person name="Riley R."/>
            <person name="Ohm R."/>
            <person name="Sun H."/>
            <person name="Tunlid A."/>
            <person name="Henrissat B."/>
            <person name="Grigoriev I.V."/>
            <person name="Hibbett D.S."/>
            <person name="Martin F."/>
        </authorList>
    </citation>
    <scope>NUCLEOTIDE SEQUENCE [LARGE SCALE GENOMIC DNA]</scope>
    <source>
        <strain evidence="2">LaAM-08-1</strain>
    </source>
</reference>
<dbReference type="OrthoDB" id="2994945at2759"/>
<accession>A0A0C9WWH8</accession>
<protein>
    <submittedName>
        <fullName evidence="1">Uncharacterized protein</fullName>
    </submittedName>
</protein>
<name>A0A0C9WWH8_9AGAR</name>
<dbReference type="HOGENOM" id="CLU_056788_9_3_1"/>
<dbReference type="SUPFAM" id="SSF46689">
    <property type="entry name" value="Homeodomain-like"/>
    <property type="match status" value="1"/>
</dbReference>
<evidence type="ECO:0000313" key="1">
    <source>
        <dbReference type="EMBL" id="KIJ93183.1"/>
    </source>
</evidence>
<sequence length="128" mass="15123">MFRKISRDVKISAIRLYERNLLPLHDILDCCGFSKRTWYRIMHLWNTTGDVLPPGASLRGRVRHLDHDDLGYLLALVRQNPDYFLDELLHLLETNRFISVHYVTIHRELERAGVSSKKLKKIALERNE</sequence>
<keyword evidence="2" id="KW-1185">Reference proteome</keyword>
<gene>
    <name evidence="1" type="ORF">K443DRAFT_53980</name>
</gene>
<dbReference type="AlphaFoldDB" id="A0A0C9WWH8"/>
<dbReference type="Proteomes" id="UP000054477">
    <property type="component" value="Unassembled WGS sequence"/>
</dbReference>
<organism evidence="1 2">
    <name type="scientific">Laccaria amethystina LaAM-08-1</name>
    <dbReference type="NCBI Taxonomy" id="1095629"/>
    <lineage>
        <taxon>Eukaryota</taxon>
        <taxon>Fungi</taxon>
        <taxon>Dikarya</taxon>
        <taxon>Basidiomycota</taxon>
        <taxon>Agaricomycotina</taxon>
        <taxon>Agaricomycetes</taxon>
        <taxon>Agaricomycetidae</taxon>
        <taxon>Agaricales</taxon>
        <taxon>Agaricineae</taxon>
        <taxon>Hydnangiaceae</taxon>
        <taxon>Laccaria</taxon>
    </lineage>
</organism>
<proteinExistence type="predicted"/>